<evidence type="ECO:0000313" key="4">
    <source>
        <dbReference type="EMBL" id="MBE1609562.1"/>
    </source>
</evidence>
<evidence type="ECO:0000256" key="2">
    <source>
        <dbReference type="ARBA" id="ARBA00023002"/>
    </source>
</evidence>
<sequence length="278" mass="30410">MRPLPEQTIMVTGATDGLGRHLAGELVRAGVTVLAHGRDRARLDRLREELAVGPGRVETLLADLADLHQVDRLADEVLKRFDRLDVLLNNAGVGFGEPGSVRELSADGVELRFAVNYLAGYHLTRRLLPLLEASAPARVVNVASAGQAPIDFDDPMIDHGYAGVLAYRRSKLAQVMFTFDLAEELRAARVTVNALHPATFMDTSMVRLSGREPVSTLEEGAAATYRLVTAPDLDEVTGRYFDRTREARADSQAYDREARARLRELTGEILGRVLPASA</sequence>
<evidence type="ECO:0000256" key="1">
    <source>
        <dbReference type="ARBA" id="ARBA00006484"/>
    </source>
</evidence>
<accession>A0A927N0J1</accession>
<organism evidence="4 5">
    <name type="scientific">Actinopolymorpha pittospori</name>
    <dbReference type="NCBI Taxonomy" id="648752"/>
    <lineage>
        <taxon>Bacteria</taxon>
        <taxon>Bacillati</taxon>
        <taxon>Actinomycetota</taxon>
        <taxon>Actinomycetes</taxon>
        <taxon>Propionibacteriales</taxon>
        <taxon>Actinopolymorphaceae</taxon>
        <taxon>Actinopolymorpha</taxon>
    </lineage>
</organism>
<keyword evidence="5" id="KW-1185">Reference proteome</keyword>
<reference evidence="4" key="1">
    <citation type="submission" date="2020-10" db="EMBL/GenBank/DDBJ databases">
        <title>Sequencing the genomes of 1000 actinobacteria strains.</title>
        <authorList>
            <person name="Klenk H.-P."/>
        </authorList>
    </citation>
    <scope>NUCLEOTIDE SEQUENCE</scope>
    <source>
        <strain evidence="4">DSM 45354</strain>
    </source>
</reference>
<dbReference type="PRINTS" id="PR00081">
    <property type="entry name" value="GDHRDH"/>
</dbReference>
<comment type="caution">
    <text evidence="4">The sequence shown here is derived from an EMBL/GenBank/DDBJ whole genome shotgun (WGS) entry which is preliminary data.</text>
</comment>
<evidence type="ECO:0000256" key="3">
    <source>
        <dbReference type="RuleBase" id="RU000363"/>
    </source>
</evidence>
<gene>
    <name evidence="4" type="ORF">HEB94_006410</name>
</gene>
<dbReference type="InterPro" id="IPR036291">
    <property type="entry name" value="NAD(P)-bd_dom_sf"/>
</dbReference>
<dbReference type="SUPFAM" id="SSF51735">
    <property type="entry name" value="NAD(P)-binding Rossmann-fold domains"/>
    <property type="match status" value="1"/>
</dbReference>
<evidence type="ECO:0000313" key="5">
    <source>
        <dbReference type="Proteomes" id="UP000638648"/>
    </source>
</evidence>
<dbReference type="RefSeq" id="WP_192753118.1">
    <property type="nucleotide sequence ID" value="NZ_BAABJL010000201.1"/>
</dbReference>
<proteinExistence type="inferred from homology"/>
<dbReference type="AlphaFoldDB" id="A0A927N0J1"/>
<dbReference type="Proteomes" id="UP000638648">
    <property type="component" value="Unassembled WGS sequence"/>
</dbReference>
<protein>
    <submittedName>
        <fullName evidence="4">NAD(P)-dependent dehydrogenase (Short-subunit alcohol dehydrogenase family)</fullName>
    </submittedName>
</protein>
<dbReference type="InterPro" id="IPR002347">
    <property type="entry name" value="SDR_fam"/>
</dbReference>
<name>A0A927N0J1_9ACTN</name>
<comment type="similarity">
    <text evidence="1 3">Belongs to the short-chain dehydrogenases/reductases (SDR) family.</text>
</comment>
<dbReference type="GO" id="GO:0016491">
    <property type="term" value="F:oxidoreductase activity"/>
    <property type="evidence" value="ECO:0007669"/>
    <property type="project" value="UniProtKB-KW"/>
</dbReference>
<dbReference type="PANTHER" id="PTHR24320">
    <property type="entry name" value="RETINOL DEHYDROGENASE"/>
    <property type="match status" value="1"/>
</dbReference>
<keyword evidence="2" id="KW-0560">Oxidoreductase</keyword>
<dbReference type="PANTHER" id="PTHR24320:SF148">
    <property type="entry name" value="NAD(P)-BINDING ROSSMANN-FOLD SUPERFAMILY PROTEIN"/>
    <property type="match status" value="1"/>
</dbReference>
<dbReference type="EMBL" id="JADBEM010000001">
    <property type="protein sequence ID" value="MBE1609562.1"/>
    <property type="molecule type" value="Genomic_DNA"/>
</dbReference>
<dbReference type="Gene3D" id="3.40.50.720">
    <property type="entry name" value="NAD(P)-binding Rossmann-like Domain"/>
    <property type="match status" value="1"/>
</dbReference>
<dbReference type="PRINTS" id="PR00080">
    <property type="entry name" value="SDRFAMILY"/>
</dbReference>
<dbReference type="Pfam" id="PF00106">
    <property type="entry name" value="adh_short"/>
    <property type="match status" value="1"/>
</dbReference>